<evidence type="ECO:0000256" key="6">
    <source>
        <dbReference type="ARBA" id="ARBA00023136"/>
    </source>
</evidence>
<name>A0ABD2FXE6_PAGBO</name>
<evidence type="ECO:0000256" key="5">
    <source>
        <dbReference type="ARBA" id="ARBA00022989"/>
    </source>
</evidence>
<keyword evidence="15" id="KW-1185">Reference proteome</keyword>
<keyword evidence="3 10" id="KW-0812">Transmembrane</keyword>
<dbReference type="InterPro" id="IPR003879">
    <property type="entry name" value="Butyrophylin_SPRY"/>
</dbReference>
<keyword evidence="5 10" id="KW-1133">Transmembrane helix</keyword>
<dbReference type="GO" id="GO:1903037">
    <property type="term" value="P:regulation of leukocyte cell-cell adhesion"/>
    <property type="evidence" value="ECO:0007669"/>
    <property type="project" value="UniProtKB-ARBA"/>
</dbReference>
<reference evidence="14 15" key="1">
    <citation type="journal article" date="2022" name="G3 (Bethesda)">
        <title>Evaluating Illumina-, Nanopore-, and PacBio-based genome assembly strategies with the bald notothen, Trematomus borchgrevinki.</title>
        <authorList>
            <person name="Rayamajhi N."/>
            <person name="Cheng C.C."/>
            <person name="Catchen J.M."/>
        </authorList>
    </citation>
    <scope>NUCLEOTIDE SEQUENCE [LARGE SCALE GENOMIC DNA]</scope>
    <source>
        <strain evidence="14">AGRC-2024</strain>
    </source>
</reference>
<feature type="domain" description="Ig-like" evidence="13">
    <location>
        <begin position="20"/>
        <end position="139"/>
    </location>
</feature>
<dbReference type="SUPFAM" id="SSF48726">
    <property type="entry name" value="Immunoglobulin"/>
    <property type="match status" value="2"/>
</dbReference>
<dbReference type="PROSITE" id="PS50835">
    <property type="entry name" value="IG_LIKE"/>
    <property type="match status" value="2"/>
</dbReference>
<evidence type="ECO:0000256" key="2">
    <source>
        <dbReference type="ARBA" id="ARBA00007591"/>
    </source>
</evidence>
<evidence type="ECO:0000313" key="14">
    <source>
        <dbReference type="EMBL" id="KAL3046459.1"/>
    </source>
</evidence>
<feature type="domain" description="B30.2/SPRY" evidence="12">
    <location>
        <begin position="283"/>
        <end position="484"/>
    </location>
</feature>
<evidence type="ECO:0000313" key="15">
    <source>
        <dbReference type="Proteomes" id="UP001619887"/>
    </source>
</evidence>
<organism evidence="14 15">
    <name type="scientific">Pagothenia borchgrevinki</name>
    <name type="common">Bald rockcod</name>
    <name type="synonym">Trematomus borchgrevinki</name>
    <dbReference type="NCBI Taxonomy" id="8213"/>
    <lineage>
        <taxon>Eukaryota</taxon>
        <taxon>Metazoa</taxon>
        <taxon>Chordata</taxon>
        <taxon>Craniata</taxon>
        <taxon>Vertebrata</taxon>
        <taxon>Euteleostomi</taxon>
        <taxon>Actinopterygii</taxon>
        <taxon>Neopterygii</taxon>
        <taxon>Teleostei</taxon>
        <taxon>Neoteleostei</taxon>
        <taxon>Acanthomorphata</taxon>
        <taxon>Eupercaria</taxon>
        <taxon>Perciformes</taxon>
        <taxon>Notothenioidei</taxon>
        <taxon>Nototheniidae</taxon>
        <taxon>Pagothenia</taxon>
    </lineage>
</organism>
<dbReference type="InterPro" id="IPR013106">
    <property type="entry name" value="Ig_V-set"/>
</dbReference>
<evidence type="ECO:0000256" key="9">
    <source>
        <dbReference type="ARBA" id="ARBA00023319"/>
    </source>
</evidence>
<dbReference type="InterPro" id="IPR043136">
    <property type="entry name" value="B30.2/SPRY_sf"/>
</dbReference>
<keyword evidence="4 11" id="KW-0732">Signal</keyword>
<evidence type="ECO:0000256" key="3">
    <source>
        <dbReference type="ARBA" id="ARBA00022692"/>
    </source>
</evidence>
<dbReference type="PROSITE" id="PS50188">
    <property type="entry name" value="B302_SPRY"/>
    <property type="match status" value="1"/>
</dbReference>
<accession>A0ABD2FXE6</accession>
<keyword evidence="7" id="KW-1015">Disulfide bond</keyword>
<dbReference type="InterPro" id="IPR036179">
    <property type="entry name" value="Ig-like_dom_sf"/>
</dbReference>
<dbReference type="GO" id="GO:0050863">
    <property type="term" value="P:regulation of T cell activation"/>
    <property type="evidence" value="ECO:0007669"/>
    <property type="project" value="UniProtKB-ARBA"/>
</dbReference>
<dbReference type="InterPro" id="IPR013783">
    <property type="entry name" value="Ig-like_fold"/>
</dbReference>
<feature type="chain" id="PRO_5044747595" evidence="11">
    <location>
        <begin position="19"/>
        <end position="517"/>
    </location>
</feature>
<evidence type="ECO:0000256" key="4">
    <source>
        <dbReference type="ARBA" id="ARBA00022729"/>
    </source>
</evidence>
<dbReference type="InterPro" id="IPR001870">
    <property type="entry name" value="B30.2/SPRY"/>
</dbReference>
<evidence type="ECO:0000256" key="7">
    <source>
        <dbReference type="ARBA" id="ARBA00023157"/>
    </source>
</evidence>
<dbReference type="PANTHER" id="PTHR24100:SF149">
    <property type="entry name" value="BG-LIKE ANTIGEN 1-RELATED"/>
    <property type="match status" value="1"/>
</dbReference>
<dbReference type="InterPro" id="IPR007110">
    <property type="entry name" value="Ig-like_dom"/>
</dbReference>
<feature type="signal peptide" evidence="11">
    <location>
        <begin position="1"/>
        <end position="18"/>
    </location>
</feature>
<keyword evidence="6 10" id="KW-0472">Membrane</keyword>
<comment type="caution">
    <text evidence="14">The sequence shown here is derived from an EMBL/GenBank/DDBJ whole genome shotgun (WGS) entry which is preliminary data.</text>
</comment>
<dbReference type="InterPro" id="IPR013320">
    <property type="entry name" value="ConA-like_dom_sf"/>
</dbReference>
<evidence type="ECO:0000256" key="10">
    <source>
        <dbReference type="SAM" id="Phobius"/>
    </source>
</evidence>
<dbReference type="InterPro" id="IPR050504">
    <property type="entry name" value="IgSF_BTN/MOG"/>
</dbReference>
<reference evidence="14 15" key="2">
    <citation type="journal article" date="2024" name="G3 (Bethesda)">
        <title>The genome of the cryopelagic Antarctic bald notothen, Trematomus borchgrevinki.</title>
        <authorList>
            <person name="Rayamajhi N."/>
            <person name="Rivera-Colon A.G."/>
            <person name="Minhas B.F."/>
            <person name="Cheng C.C."/>
            <person name="Catchen J.M."/>
        </authorList>
    </citation>
    <scope>NUCLEOTIDE SEQUENCE [LARGE SCALE GENOMIC DNA]</scope>
    <source>
        <strain evidence="14">AGRC-2024</strain>
    </source>
</reference>
<dbReference type="Pfam" id="PF07686">
    <property type="entry name" value="V-set"/>
    <property type="match status" value="1"/>
</dbReference>
<keyword evidence="9" id="KW-0393">Immunoglobulin domain</keyword>
<dbReference type="SMART" id="SM00449">
    <property type="entry name" value="SPRY"/>
    <property type="match status" value="1"/>
</dbReference>
<dbReference type="Gene3D" id="2.60.40.10">
    <property type="entry name" value="Immunoglobulins"/>
    <property type="match status" value="2"/>
</dbReference>
<evidence type="ECO:0000256" key="1">
    <source>
        <dbReference type="ARBA" id="ARBA00004479"/>
    </source>
</evidence>
<dbReference type="Pfam" id="PF22705">
    <property type="entry name" value="C2-set_3"/>
    <property type="match status" value="1"/>
</dbReference>
<comment type="similarity">
    <text evidence="2">Belongs to the immunoglobulin superfamily. BTN/MOG family.</text>
</comment>
<dbReference type="InterPro" id="IPR003877">
    <property type="entry name" value="SPRY_dom"/>
</dbReference>
<dbReference type="EMBL" id="JBIYXZ010002085">
    <property type="protein sequence ID" value="KAL3046459.1"/>
    <property type="molecule type" value="Genomic_DNA"/>
</dbReference>
<dbReference type="SMART" id="SM00409">
    <property type="entry name" value="IG"/>
    <property type="match status" value="1"/>
</dbReference>
<feature type="domain" description="Ig-like" evidence="13">
    <location>
        <begin position="148"/>
        <end position="226"/>
    </location>
</feature>
<dbReference type="InterPro" id="IPR003599">
    <property type="entry name" value="Ig_sub"/>
</dbReference>
<feature type="transmembrane region" description="Helical" evidence="10">
    <location>
        <begin position="240"/>
        <end position="259"/>
    </location>
</feature>
<proteinExistence type="inferred from homology"/>
<dbReference type="SUPFAM" id="SSF49899">
    <property type="entry name" value="Concanavalin A-like lectins/glucanases"/>
    <property type="match status" value="1"/>
</dbReference>
<evidence type="ECO:0000259" key="12">
    <source>
        <dbReference type="PROSITE" id="PS50188"/>
    </source>
</evidence>
<evidence type="ECO:0000256" key="11">
    <source>
        <dbReference type="SAM" id="SignalP"/>
    </source>
</evidence>
<dbReference type="Gene3D" id="2.60.120.920">
    <property type="match status" value="1"/>
</dbReference>
<dbReference type="PANTHER" id="PTHR24100">
    <property type="entry name" value="BUTYROPHILIN"/>
    <property type="match status" value="1"/>
</dbReference>
<protein>
    <submittedName>
        <fullName evidence="14">Uncharacterized protein</fullName>
    </submittedName>
</protein>
<dbReference type="FunFam" id="2.60.40.10:FF:000142">
    <property type="entry name" value="V-set domain-containing T-cell activation inhibitor 1"/>
    <property type="match status" value="1"/>
</dbReference>
<keyword evidence="8" id="KW-0325">Glycoprotein</keyword>
<dbReference type="PRINTS" id="PR01407">
    <property type="entry name" value="BUTYPHLNCDUF"/>
</dbReference>
<dbReference type="AlphaFoldDB" id="A0ABD2FXE6"/>
<dbReference type="Pfam" id="PF00622">
    <property type="entry name" value="SPRY"/>
    <property type="match status" value="1"/>
</dbReference>
<dbReference type="GO" id="GO:0016020">
    <property type="term" value="C:membrane"/>
    <property type="evidence" value="ECO:0007669"/>
    <property type="project" value="UniProtKB-SubCell"/>
</dbReference>
<evidence type="ECO:0000259" key="13">
    <source>
        <dbReference type="PROSITE" id="PS50835"/>
    </source>
</evidence>
<dbReference type="Proteomes" id="UP001619887">
    <property type="component" value="Unassembled WGS sequence"/>
</dbReference>
<sequence length="517" mass="55735">MDALMLMVLAVCVFCCRAAPVSNSLQVGGSPVSVQLGHTATLPCWLSPPQSAEQLEVRWFLPGEGFDSPVLLYQRAQLEHGSQDAAYAGRVSLGLKDATSSGLREGDVSLKLANATLQDAGDYSCYVSSDKEYDTATVSLVVTVTGTPSLLSAVWIPDGRVNLSCESEGWSPRPSLRWDDPLKTLTPQSLQYSTAPSGLVSVHSWILLPASTQVSCWVEEQEVRLQLQEPPSPPQGSGGWAAFGLLLSAVLLAAAFLLYRKRGKKAKLFVEGPENLYSPENQTLLPKGKIEPTLISTARQSYVNVKPEHDGNEYLKIRDNKIRDLQREETLSPDLPDGDQVTCLTAITGTPPLSSGRHYWEVSLGNSKAGLKQFWWVGVTRTASIPADSHLTPSSSDGFWFLSSSSTSLQLSTESSVLLLPPPGPQTLGVFLDIERGELSFYNVEEQSLICSLTAAFTGPLFPLFNPGKGDVAPMELLQRVVEAGQGGGNTESKVVCETEAGHDGEALQVRECGEVL</sequence>
<gene>
    <name evidence="14" type="ORF">OYC64_004457</name>
</gene>
<evidence type="ECO:0000256" key="8">
    <source>
        <dbReference type="ARBA" id="ARBA00023180"/>
    </source>
</evidence>
<comment type="subcellular location">
    <subcellularLocation>
        <location evidence="1">Membrane</location>
        <topology evidence="1">Single-pass type I membrane protein</topology>
    </subcellularLocation>
</comment>
<dbReference type="InterPro" id="IPR053896">
    <property type="entry name" value="BTN3A2-like_Ig-C"/>
</dbReference>